<gene>
    <name evidence="2" type="ORF">NT6N_23100</name>
</gene>
<name>A0AAT9FMM1_9BACT</name>
<keyword evidence="1" id="KW-0472">Membrane</keyword>
<feature type="transmembrane region" description="Helical" evidence="1">
    <location>
        <begin position="252"/>
        <end position="273"/>
    </location>
</feature>
<evidence type="ECO:0000256" key="1">
    <source>
        <dbReference type="SAM" id="Phobius"/>
    </source>
</evidence>
<proteinExistence type="predicted"/>
<feature type="transmembrane region" description="Helical" evidence="1">
    <location>
        <begin position="23"/>
        <end position="46"/>
    </location>
</feature>
<organism evidence="2">
    <name type="scientific">Oceaniferula spumae</name>
    <dbReference type="NCBI Taxonomy" id="2979115"/>
    <lineage>
        <taxon>Bacteria</taxon>
        <taxon>Pseudomonadati</taxon>
        <taxon>Verrucomicrobiota</taxon>
        <taxon>Verrucomicrobiia</taxon>
        <taxon>Verrucomicrobiales</taxon>
        <taxon>Verrucomicrobiaceae</taxon>
        <taxon>Oceaniferula</taxon>
    </lineage>
</organism>
<keyword evidence="1" id="KW-1133">Transmembrane helix</keyword>
<keyword evidence="1" id="KW-0812">Transmembrane</keyword>
<evidence type="ECO:0000313" key="2">
    <source>
        <dbReference type="EMBL" id="BDS07270.1"/>
    </source>
</evidence>
<protein>
    <submittedName>
        <fullName evidence="2">Uncharacterized protein</fullName>
    </submittedName>
</protein>
<accession>A0AAT9FMM1</accession>
<sequence>MSDTTSTDPGQTKAKDKGQFSPFAGCSIFIIAGVLAASMIGFTFWIGTRVESTIEGFTTEKPKTIEQTDLQGKETDQVALKSKLVAFRHKMEAQKKGEMTLSAEEMNLAIATFDILKPHRGNLHVTEITDNGISAQISNPINSKMSNILSKDKSYRYLNGTILIQPELVEGAVFPRITTIKPEAGGSVPEEFMQQISKTLLLPFKDDKEVGPIFNRISSVEIQGNTLLLKTDPEHEVSGAPPTDTQPMIERLMKGFAVVAVIFLAIVTAIIILSRRKASQTQS</sequence>
<dbReference type="AlphaFoldDB" id="A0AAT9FMM1"/>
<reference evidence="2" key="1">
    <citation type="submission" date="2024-07" db="EMBL/GenBank/DDBJ databases">
        <title>Complete genome sequence of Verrucomicrobiaceae bacterium NT6N.</title>
        <authorList>
            <person name="Huang C."/>
            <person name="Takami H."/>
            <person name="Hamasaki K."/>
        </authorList>
    </citation>
    <scope>NUCLEOTIDE SEQUENCE</scope>
    <source>
        <strain evidence="2">NT6N</strain>
    </source>
</reference>
<dbReference type="KEGG" id="osu:NT6N_23100"/>
<dbReference type="EMBL" id="AP026866">
    <property type="protein sequence ID" value="BDS07270.1"/>
    <property type="molecule type" value="Genomic_DNA"/>
</dbReference>